<organism evidence="1 2">
    <name type="scientific">Acidithiobacillus montserratensis</name>
    <dbReference type="NCBI Taxonomy" id="2729135"/>
    <lineage>
        <taxon>Bacteria</taxon>
        <taxon>Pseudomonadati</taxon>
        <taxon>Pseudomonadota</taxon>
        <taxon>Acidithiobacillia</taxon>
        <taxon>Acidithiobacillales</taxon>
        <taxon>Acidithiobacillaceae</taxon>
        <taxon>Acidithiobacillus</taxon>
    </lineage>
</organism>
<gene>
    <name evidence="1" type="ORF">HHS34_005595</name>
</gene>
<proteinExistence type="predicted"/>
<evidence type="ECO:0000313" key="2">
    <source>
        <dbReference type="Proteomes" id="UP001195965"/>
    </source>
</evidence>
<reference evidence="1 2" key="1">
    <citation type="journal article" date="2021" name="ISME J.">
        <title>Genomic evolution of the class Acidithiobacillia: deep-branching Proteobacteria living in extreme acidic conditions.</title>
        <authorList>
            <person name="Moya-Beltran A."/>
            <person name="Beard S."/>
            <person name="Rojas-Villalobos C."/>
            <person name="Issotta F."/>
            <person name="Gallardo Y."/>
            <person name="Ulloa R."/>
            <person name="Giaveno A."/>
            <person name="Degli Esposti M."/>
            <person name="Johnson D.B."/>
            <person name="Quatrini R."/>
        </authorList>
    </citation>
    <scope>NUCLEOTIDE SEQUENCE [LARGE SCALE GENOMIC DNA]</scope>
    <source>
        <strain evidence="1 2">GG1-14</strain>
    </source>
</reference>
<accession>A0ACD5HI56</accession>
<protein>
    <submittedName>
        <fullName evidence="1">DUF3363 domain-containing protein</fullName>
    </submittedName>
</protein>
<dbReference type="Proteomes" id="UP001195965">
    <property type="component" value="Chromosome"/>
</dbReference>
<keyword evidence="2" id="KW-1185">Reference proteome</keyword>
<evidence type="ECO:0000313" key="1">
    <source>
        <dbReference type="EMBL" id="XRI74667.1"/>
    </source>
</evidence>
<name>A0ACD5HI56_9PROT</name>
<sequence length="425" mass="49024">MRNRKPGQWAAHGHYLSREGAQEEQKKGVGFDAREDEVPMALRVNAWQEENDPCLFKVTLSPEDPLSPDALRDLTRDFNVRIQQQIGRDYEWIAIDHQNTSHPHVHLLIRGKNKLELAPDMIRRGMREAAQEILTERLGYRTEREIQAAREREVDVHRFTALDRQIQEKAVTIDHGYALVDETPPPLLQDQNPEGRRIRQARLENLVRLGVADKIGPNLWRLEPGWDKALKEMQVLQTRTKMLAESRALMTEPRCAPQVTRIKPGDRLVGRVLGTGMDEQFERSYLLIEGVDNRAHIVYQTKSMEKARGEQQLSTRHLVALTGLKRGVAVKDYGVEIPDHGWKQVPIPTEALDDQLAQERKHPSPDMQYPTTGFAAEWHRRLLDRRKEKERLAKKQAQEKKAGQEREAKARSKKVEKKKSGPEIE</sequence>
<dbReference type="EMBL" id="CP127526">
    <property type="protein sequence ID" value="XRI74667.1"/>
    <property type="molecule type" value="Genomic_DNA"/>
</dbReference>